<protein>
    <submittedName>
        <fullName evidence="1">Uncharacterized protein</fullName>
    </submittedName>
</protein>
<keyword evidence="2" id="KW-1185">Reference proteome</keyword>
<accession>A0A2C6Y4E6</accession>
<reference evidence="1 2" key="1">
    <citation type="submission" date="2017-10" db="EMBL/GenBank/DDBJ databases">
        <authorList>
            <person name="Banno H."/>
            <person name="Chua N.-H."/>
        </authorList>
    </citation>
    <scope>NUCLEOTIDE SEQUENCE [LARGE SCALE GENOMIC DNA]</scope>
    <source>
        <strain evidence="1 2">YW11</strain>
    </source>
</reference>
<evidence type="ECO:0000313" key="2">
    <source>
        <dbReference type="Proteomes" id="UP000223527"/>
    </source>
</evidence>
<name>A0A2C6Y4E6_9PROT</name>
<organism evidence="1 2">
    <name type="scientific">Teichococcus rhizosphaerae</name>
    <dbReference type="NCBI Taxonomy" id="1335062"/>
    <lineage>
        <taxon>Bacteria</taxon>
        <taxon>Pseudomonadati</taxon>
        <taxon>Pseudomonadota</taxon>
        <taxon>Alphaproteobacteria</taxon>
        <taxon>Acetobacterales</taxon>
        <taxon>Roseomonadaceae</taxon>
        <taxon>Roseomonas</taxon>
    </lineage>
</organism>
<dbReference type="Proteomes" id="UP000223527">
    <property type="component" value="Unassembled WGS sequence"/>
</dbReference>
<dbReference type="AlphaFoldDB" id="A0A2C6Y4E6"/>
<comment type="caution">
    <text evidence="1">The sequence shown here is derived from an EMBL/GenBank/DDBJ whole genome shotgun (WGS) entry which is preliminary data.</text>
</comment>
<gene>
    <name evidence="1" type="ORF">CR162_07500</name>
</gene>
<proteinExistence type="predicted"/>
<sequence length="118" mass="11838">MLIIGLMSPAAKARDAKDFTLGVAIGGGVPFARKDSFLVASLGGAKGGKISVASSLSLAALARPVFEPRPLYVLGGGLGLGRIGAARLSLDGQIAAAANPAPDESRAVLGLARLRLVF</sequence>
<dbReference type="EMBL" id="PDNU01000008">
    <property type="protein sequence ID" value="PHK95682.1"/>
    <property type="molecule type" value="Genomic_DNA"/>
</dbReference>
<evidence type="ECO:0000313" key="1">
    <source>
        <dbReference type="EMBL" id="PHK95682.1"/>
    </source>
</evidence>